<organism evidence="1">
    <name type="scientific">Siphoviridae sp. ctbgC51</name>
    <dbReference type="NCBI Taxonomy" id="2827901"/>
    <lineage>
        <taxon>Viruses</taxon>
        <taxon>Duplodnaviria</taxon>
        <taxon>Heunggongvirae</taxon>
        <taxon>Uroviricota</taxon>
        <taxon>Caudoviricetes</taxon>
    </lineage>
</organism>
<protein>
    <submittedName>
        <fullName evidence="1">Uncharacterized protein</fullName>
    </submittedName>
</protein>
<dbReference type="EMBL" id="BK032817">
    <property type="protein sequence ID" value="DAF61847.1"/>
    <property type="molecule type" value="Genomic_DNA"/>
</dbReference>
<name>A0A8S5TFT4_9CAUD</name>
<sequence>MTEPLTLQELAKMDGQPVWVGEPINSWRKVFVHADVQKEDLAGKKILRAQMMVDGKLVDVPNASVYPNSLDGSLPDRDLPRAFLGTTKDEPKKRYETQKLMIDGKLRDVEIYRVPELLKQVPGADCRECAFFVTMKAYELGLPFCRSDEVAEADIFALGKQICFRKRNDTD</sequence>
<proteinExistence type="predicted"/>
<accession>A0A8S5TFT4</accession>
<evidence type="ECO:0000313" key="1">
    <source>
        <dbReference type="EMBL" id="DAF61847.1"/>
    </source>
</evidence>
<reference evidence="1" key="1">
    <citation type="journal article" date="2021" name="Proc. Natl. Acad. Sci. U.S.A.">
        <title>A Catalog of Tens of Thousands of Viruses from Human Metagenomes Reveals Hidden Associations with Chronic Diseases.</title>
        <authorList>
            <person name="Tisza M.J."/>
            <person name="Buck C.B."/>
        </authorList>
    </citation>
    <scope>NUCLEOTIDE SEQUENCE</scope>
    <source>
        <strain evidence="1">CtbgC51</strain>
    </source>
</reference>